<dbReference type="RefSeq" id="WP_094298571.1">
    <property type="nucleotide sequence ID" value="NZ_CP026108.1"/>
</dbReference>
<dbReference type="Proteomes" id="UP000236649">
    <property type="component" value="Chromosome 4"/>
</dbReference>
<organism evidence="1 2">
    <name type="scientific">Paraburkholderia hospita</name>
    <dbReference type="NCBI Taxonomy" id="169430"/>
    <lineage>
        <taxon>Bacteria</taxon>
        <taxon>Pseudomonadati</taxon>
        <taxon>Pseudomonadota</taxon>
        <taxon>Betaproteobacteria</taxon>
        <taxon>Burkholderiales</taxon>
        <taxon>Burkholderiaceae</taxon>
        <taxon>Paraburkholderia</taxon>
    </lineage>
</organism>
<proteinExistence type="predicted"/>
<evidence type="ECO:0000313" key="2">
    <source>
        <dbReference type="Proteomes" id="UP000236649"/>
    </source>
</evidence>
<dbReference type="GeneID" id="55535639"/>
<protein>
    <submittedName>
        <fullName evidence="1">DUF1488 domain-containing protein</fullName>
    </submittedName>
</protein>
<sequence>MDTLEFEPQVLAGRGVSFSLPCPQGPVECMVTIKALQDCFWLEPNADDIRILRAFRNGYGRIRAIAERKVLAHPATHLELTTADFARR</sequence>
<dbReference type="AlphaFoldDB" id="A0AAN1MQH1"/>
<dbReference type="Pfam" id="PF07369">
    <property type="entry name" value="DUF1488"/>
    <property type="match status" value="1"/>
</dbReference>
<name>A0AAN1MQH1_9BURK</name>
<dbReference type="InterPro" id="IPR009962">
    <property type="entry name" value="DUF1488"/>
</dbReference>
<evidence type="ECO:0000313" key="1">
    <source>
        <dbReference type="EMBL" id="AUT75697.1"/>
    </source>
</evidence>
<dbReference type="EMBL" id="CP026108">
    <property type="protein sequence ID" value="AUT75697.1"/>
    <property type="molecule type" value="Genomic_DNA"/>
</dbReference>
<reference evidence="1 2" key="1">
    <citation type="submission" date="2018-01" db="EMBL/GenBank/DDBJ databases">
        <title>Species boundaries and ecological features among Paraburkholderia terrae DSMZ17804T, P. hospita DSMZ17164T and P. caribensis DSMZ13236T.</title>
        <authorList>
            <person name="Pratama A.A."/>
        </authorList>
    </citation>
    <scope>NUCLEOTIDE SEQUENCE [LARGE SCALE GENOMIC DNA]</scope>
    <source>
        <strain evidence="1 2">DSM 17164</strain>
    </source>
</reference>
<gene>
    <name evidence="1" type="ORF">C2L64_46000</name>
</gene>
<dbReference type="KEGG" id="phs:C2L64_46000"/>
<accession>A0AAN1MQH1</accession>